<feature type="region of interest" description="Disordered" evidence="1">
    <location>
        <begin position="35"/>
        <end position="76"/>
    </location>
</feature>
<comment type="caution">
    <text evidence="2">The sequence shown here is derived from an EMBL/GenBank/DDBJ whole genome shotgun (WGS) entry which is preliminary data.</text>
</comment>
<dbReference type="RefSeq" id="WP_189713287.1">
    <property type="nucleotide sequence ID" value="NZ_BMSA01000014.1"/>
</dbReference>
<gene>
    <name evidence="2" type="ORF">GCM10010226_46570</name>
</gene>
<feature type="compositionally biased region" description="Low complexity" evidence="1">
    <location>
        <begin position="38"/>
        <end position="70"/>
    </location>
</feature>
<evidence type="ECO:0000313" key="2">
    <source>
        <dbReference type="EMBL" id="GGT63610.1"/>
    </source>
</evidence>
<evidence type="ECO:0000256" key="1">
    <source>
        <dbReference type="SAM" id="MobiDB-lite"/>
    </source>
</evidence>
<proteinExistence type="predicted"/>
<organism evidence="2 3">
    <name type="scientific">Streptomyces phaeofaciens</name>
    <dbReference type="NCBI Taxonomy" id="68254"/>
    <lineage>
        <taxon>Bacteria</taxon>
        <taxon>Bacillati</taxon>
        <taxon>Actinomycetota</taxon>
        <taxon>Actinomycetes</taxon>
        <taxon>Kitasatosporales</taxon>
        <taxon>Streptomycetaceae</taxon>
        <taxon>Streptomyces</taxon>
    </lineage>
</organism>
<evidence type="ECO:0000313" key="3">
    <source>
        <dbReference type="Proteomes" id="UP000646776"/>
    </source>
</evidence>
<keyword evidence="3" id="KW-1185">Reference proteome</keyword>
<reference evidence="2" key="2">
    <citation type="submission" date="2020-09" db="EMBL/GenBank/DDBJ databases">
        <authorList>
            <person name="Sun Q."/>
            <person name="Ohkuma M."/>
        </authorList>
    </citation>
    <scope>NUCLEOTIDE SEQUENCE</scope>
    <source>
        <strain evidence="2">JCM 4125</strain>
    </source>
</reference>
<dbReference type="Proteomes" id="UP000646776">
    <property type="component" value="Unassembled WGS sequence"/>
</dbReference>
<dbReference type="CDD" id="cd16913">
    <property type="entry name" value="YkuD_like"/>
    <property type="match status" value="1"/>
</dbReference>
<reference evidence="2" key="1">
    <citation type="journal article" date="2014" name="Int. J. Syst. Evol. Microbiol.">
        <title>Complete genome sequence of Corynebacterium casei LMG S-19264T (=DSM 44701T), isolated from a smear-ripened cheese.</title>
        <authorList>
            <consortium name="US DOE Joint Genome Institute (JGI-PGF)"/>
            <person name="Walter F."/>
            <person name="Albersmeier A."/>
            <person name="Kalinowski J."/>
            <person name="Ruckert C."/>
        </authorList>
    </citation>
    <scope>NUCLEOTIDE SEQUENCE</scope>
    <source>
        <strain evidence="2">JCM 4125</strain>
    </source>
</reference>
<dbReference type="EMBL" id="BMSA01000014">
    <property type="protein sequence ID" value="GGT63610.1"/>
    <property type="molecule type" value="Genomic_DNA"/>
</dbReference>
<protein>
    <submittedName>
        <fullName evidence="2">L,D-transpeptidase</fullName>
    </submittedName>
</protein>
<sequence length="196" mass="20056">MPVAARRLPSWVWVTGLTAGAVAAVAVLTVKADQGPHPTASAVRPSASASPAPGAESSPKPKPSATPAKTGVPAASGTGRRIVYDLSSHRVWLVDADDTSRRTFTVWPGTVEPVPGTYTISVRKDATTGSDGVEIEHIIYFSVVSGVNIAFSNAVDGSSPPPAASGARTGGIRMPKADGSALWAFGDLGTKVRVVE</sequence>
<dbReference type="AlphaFoldDB" id="A0A918LXC1"/>
<accession>A0A918LXC1</accession>
<dbReference type="GO" id="GO:0016740">
    <property type="term" value="F:transferase activity"/>
    <property type="evidence" value="ECO:0007669"/>
    <property type="project" value="InterPro"/>
</dbReference>
<dbReference type="InterPro" id="IPR005490">
    <property type="entry name" value="LD_TPept_cat_dom"/>
</dbReference>
<name>A0A918LXC1_9ACTN</name>